<dbReference type="PROSITE" id="PS51318">
    <property type="entry name" value="TAT"/>
    <property type="match status" value="1"/>
</dbReference>
<keyword evidence="1" id="KW-0472">Membrane</keyword>
<dbReference type="InterPro" id="IPR006311">
    <property type="entry name" value="TAT_signal"/>
</dbReference>
<keyword evidence="1" id="KW-0812">Transmembrane</keyword>
<feature type="transmembrane region" description="Helical" evidence="1">
    <location>
        <begin position="490"/>
        <end position="510"/>
    </location>
</feature>
<gene>
    <name evidence="3" type="ORF">GA0074696_0408</name>
</gene>
<dbReference type="Proteomes" id="UP000198228">
    <property type="component" value="Chromosome I"/>
</dbReference>
<proteinExistence type="predicted"/>
<organism evidence="3 4">
    <name type="scientific">Micromonospora purpureochromogenes</name>
    <dbReference type="NCBI Taxonomy" id="47872"/>
    <lineage>
        <taxon>Bacteria</taxon>
        <taxon>Bacillati</taxon>
        <taxon>Actinomycetota</taxon>
        <taxon>Actinomycetes</taxon>
        <taxon>Micromonosporales</taxon>
        <taxon>Micromonosporaceae</taxon>
        <taxon>Micromonospora</taxon>
    </lineage>
</organism>
<reference evidence="3 4" key="1">
    <citation type="submission" date="2016-06" db="EMBL/GenBank/DDBJ databases">
        <authorList>
            <person name="Kjaerup R.B."/>
            <person name="Dalgaard T.S."/>
            <person name="Juul-Madsen H.R."/>
        </authorList>
    </citation>
    <scope>NUCLEOTIDE SEQUENCE [LARGE SCALE GENOMIC DNA]</scope>
    <source>
        <strain evidence="3 4">DSM 43821</strain>
    </source>
</reference>
<evidence type="ECO:0000256" key="2">
    <source>
        <dbReference type="SAM" id="SignalP"/>
    </source>
</evidence>
<accession>A0A1C4UJ69</accession>
<dbReference type="NCBIfam" id="TIGR01167">
    <property type="entry name" value="LPXTG_anchor"/>
    <property type="match status" value="1"/>
</dbReference>
<evidence type="ECO:0000313" key="3">
    <source>
        <dbReference type="EMBL" id="SCE71692.1"/>
    </source>
</evidence>
<name>A0A1C4UJ69_9ACTN</name>
<protein>
    <submittedName>
        <fullName evidence="3">LPXTG-motif cell wall anchor domain-containing protein</fullName>
    </submittedName>
</protein>
<keyword evidence="1" id="KW-1133">Transmembrane helix</keyword>
<feature type="chain" id="PRO_5008704963" evidence="2">
    <location>
        <begin position="30"/>
        <end position="519"/>
    </location>
</feature>
<dbReference type="AlphaFoldDB" id="A0A1C4UJ69"/>
<evidence type="ECO:0000313" key="4">
    <source>
        <dbReference type="Proteomes" id="UP000198228"/>
    </source>
</evidence>
<sequence length="519" mass="53518">MLTHSTRRWLAGLGVAGAFVAASATPAFADEKPKLSVYFGDTTVALGSPGTTNAAIVYSSAPVILNNLTVRYDYRDLLGKATFTGEKDSSTDCASPEEGVLVCTDPFEVGVEDEWGLGGIADVVIAATDTAKEGDTGAVKVSLSADGYDAVQWEAEVRVGEGVDIAASEGVEVSGAPGASFTAPLQVSNAGETSVKGLGAIFFNDHAIRSATRYSNCTYDADRLRSCQFDQELAPGSSYEATLSYQIGKDAFAPGFAYGEISWQTTAELEDFKSYLTSHGYELGKPGDGPVLTLQTARALRGVQADTNPENNWSSLALKVTGKNGADLAAVGDSVQGEAGDLVHATIGVKNNGPAALDFSRGGSPVTKIDVTVPAGTTAVEVPEVCVPFDGERGDWENAGKAGAKAYRCWPDVFIGLDEEQTVEFGLRIDKVVPNAAGTVTINAKCECEGGLDADLNKANDTAKLLVNATGGNGGGGDGGTLPITGESTALVAGIGGLLLAAGVGGYVVARRRKTRFVA</sequence>
<keyword evidence="2" id="KW-0732">Signal</keyword>
<dbReference type="EMBL" id="LT607410">
    <property type="protein sequence ID" value="SCE71692.1"/>
    <property type="molecule type" value="Genomic_DNA"/>
</dbReference>
<dbReference type="RefSeq" id="WP_088959508.1">
    <property type="nucleotide sequence ID" value="NZ_LT607410.1"/>
</dbReference>
<evidence type="ECO:0000256" key="1">
    <source>
        <dbReference type="SAM" id="Phobius"/>
    </source>
</evidence>
<feature type="signal peptide" evidence="2">
    <location>
        <begin position="1"/>
        <end position="29"/>
    </location>
</feature>